<dbReference type="RefSeq" id="WP_379272286.1">
    <property type="nucleotide sequence ID" value="NZ_JBHUGT010000028.1"/>
</dbReference>
<name>A0ABW5QW83_9BACL</name>
<feature type="domain" description="Fe/B12 periplasmic-binding" evidence="3">
    <location>
        <begin position="57"/>
        <end position="313"/>
    </location>
</feature>
<evidence type="ECO:0000259" key="3">
    <source>
        <dbReference type="PROSITE" id="PS50983"/>
    </source>
</evidence>
<comment type="caution">
    <text evidence="4">The sequence shown here is derived from an EMBL/GenBank/DDBJ whole genome shotgun (WGS) entry which is preliminary data.</text>
</comment>
<dbReference type="PROSITE" id="PS51257">
    <property type="entry name" value="PROKAR_LIPOPROTEIN"/>
    <property type="match status" value="1"/>
</dbReference>
<feature type="chain" id="PRO_5046519671" evidence="2">
    <location>
        <begin position="30"/>
        <end position="313"/>
    </location>
</feature>
<keyword evidence="2" id="KW-0732">Signal</keyword>
<sequence>MNRKRRRRKAAFLAPLLLLFLAAGCSVGAADEGAGEGSLVYEDFAGRKVTLDGPPERIVALGNGEVDIVYALGGTVVGRPEDNDGIEDERWEDVPVVGSVHTVDLEKLAVLRPQVVLGNNPINLKDEDQLKGIGAELVLTQANSIADIRRQIELIGRLLGKETTAAEITAKMDRELEAFKAETGETRALVVYGAPGTYLAALPNSLAGNLLETAGGLNVAADYPRLQSYPQYAQLNTERVVESDPDVIFIMTHGDSEEVRQGFIREMESNPAWSGLDAVKDGRIHVLPPDLFGTNPGTRVIEALNELRGLLEP</sequence>
<feature type="signal peptide" evidence="2">
    <location>
        <begin position="1"/>
        <end position="29"/>
    </location>
</feature>
<dbReference type="PROSITE" id="PS50983">
    <property type="entry name" value="FE_B12_PBP"/>
    <property type="match status" value="1"/>
</dbReference>
<evidence type="ECO:0000313" key="4">
    <source>
        <dbReference type="EMBL" id="MFD2660634.1"/>
    </source>
</evidence>
<dbReference type="PANTHER" id="PTHR30535:SF34">
    <property type="entry name" value="MOLYBDATE-BINDING PROTEIN MOLA"/>
    <property type="match status" value="1"/>
</dbReference>
<dbReference type="SUPFAM" id="SSF53807">
    <property type="entry name" value="Helical backbone' metal receptor"/>
    <property type="match status" value="1"/>
</dbReference>
<organism evidence="4 5">
    <name type="scientific">Paenibacillus thailandensis</name>
    <dbReference type="NCBI Taxonomy" id="393250"/>
    <lineage>
        <taxon>Bacteria</taxon>
        <taxon>Bacillati</taxon>
        <taxon>Bacillota</taxon>
        <taxon>Bacilli</taxon>
        <taxon>Bacillales</taxon>
        <taxon>Paenibacillaceae</taxon>
        <taxon>Paenibacillus</taxon>
    </lineage>
</organism>
<dbReference type="InterPro" id="IPR002491">
    <property type="entry name" value="ABC_transptr_periplasmic_BD"/>
</dbReference>
<dbReference type="InterPro" id="IPR050902">
    <property type="entry name" value="ABC_Transporter_SBP"/>
</dbReference>
<accession>A0ABW5QW83</accession>
<comment type="similarity">
    <text evidence="1">Belongs to the bacterial solute-binding protein 8 family.</text>
</comment>
<protein>
    <submittedName>
        <fullName evidence="4">ABC transporter substrate-binding protein</fullName>
    </submittedName>
</protein>
<proteinExistence type="inferred from homology"/>
<dbReference type="Pfam" id="PF01497">
    <property type="entry name" value="Peripla_BP_2"/>
    <property type="match status" value="1"/>
</dbReference>
<gene>
    <name evidence="4" type="ORF">ACFSW5_10230</name>
</gene>
<keyword evidence="5" id="KW-1185">Reference proteome</keyword>
<dbReference type="Gene3D" id="3.40.50.1980">
    <property type="entry name" value="Nitrogenase molybdenum iron protein domain"/>
    <property type="match status" value="2"/>
</dbReference>
<evidence type="ECO:0000256" key="1">
    <source>
        <dbReference type="ARBA" id="ARBA00008814"/>
    </source>
</evidence>
<reference evidence="5" key="1">
    <citation type="journal article" date="2019" name="Int. J. Syst. Evol. Microbiol.">
        <title>The Global Catalogue of Microorganisms (GCM) 10K type strain sequencing project: providing services to taxonomists for standard genome sequencing and annotation.</title>
        <authorList>
            <consortium name="The Broad Institute Genomics Platform"/>
            <consortium name="The Broad Institute Genome Sequencing Center for Infectious Disease"/>
            <person name="Wu L."/>
            <person name="Ma J."/>
        </authorList>
    </citation>
    <scope>NUCLEOTIDE SEQUENCE [LARGE SCALE GENOMIC DNA]</scope>
    <source>
        <strain evidence="5">TISTR 1827</strain>
    </source>
</reference>
<evidence type="ECO:0000313" key="5">
    <source>
        <dbReference type="Proteomes" id="UP001597493"/>
    </source>
</evidence>
<dbReference type="EMBL" id="JBHUMY010000009">
    <property type="protein sequence ID" value="MFD2660634.1"/>
    <property type="molecule type" value="Genomic_DNA"/>
</dbReference>
<dbReference type="Proteomes" id="UP001597493">
    <property type="component" value="Unassembled WGS sequence"/>
</dbReference>
<evidence type="ECO:0000256" key="2">
    <source>
        <dbReference type="SAM" id="SignalP"/>
    </source>
</evidence>
<dbReference type="PANTHER" id="PTHR30535">
    <property type="entry name" value="VITAMIN B12-BINDING PROTEIN"/>
    <property type="match status" value="1"/>
</dbReference>